<organism evidence="4 5">
    <name type="scientific">Vitis vinifera</name>
    <name type="common">Grape</name>
    <dbReference type="NCBI Taxonomy" id="29760"/>
    <lineage>
        <taxon>Eukaryota</taxon>
        <taxon>Viridiplantae</taxon>
        <taxon>Streptophyta</taxon>
        <taxon>Embryophyta</taxon>
        <taxon>Tracheophyta</taxon>
        <taxon>Spermatophyta</taxon>
        <taxon>Magnoliopsida</taxon>
        <taxon>eudicotyledons</taxon>
        <taxon>Gunneridae</taxon>
        <taxon>Pentapetalae</taxon>
        <taxon>rosids</taxon>
        <taxon>Vitales</taxon>
        <taxon>Vitaceae</taxon>
        <taxon>Viteae</taxon>
        <taxon>Vitis</taxon>
    </lineage>
</organism>
<dbReference type="Gene3D" id="3.40.50.150">
    <property type="entry name" value="Vaccinia Virus protein VP39"/>
    <property type="match status" value="1"/>
</dbReference>
<dbReference type="InterPro" id="IPR050602">
    <property type="entry name" value="Malonyl-ACP_OMT"/>
</dbReference>
<protein>
    <submittedName>
        <fullName evidence="4">Putative methyltransferase, mitochondrial</fullName>
    </submittedName>
</protein>
<reference evidence="4 5" key="1">
    <citation type="journal article" date="2018" name="PLoS Genet.">
        <title>Population sequencing reveals clonal diversity and ancestral inbreeding in the grapevine cultivar Chardonnay.</title>
        <authorList>
            <person name="Roach M.J."/>
            <person name="Johnson D.L."/>
            <person name="Bohlmann J."/>
            <person name="van Vuuren H.J."/>
            <person name="Jones S.J."/>
            <person name="Pretorius I.S."/>
            <person name="Schmidt S.A."/>
            <person name="Borneman A.R."/>
        </authorList>
    </citation>
    <scope>NUCLEOTIDE SEQUENCE [LARGE SCALE GENOMIC DNA]</scope>
    <source>
        <strain evidence="5">cv. Chardonnay</strain>
        <tissue evidence="4">Leaf</tissue>
    </source>
</reference>
<evidence type="ECO:0000259" key="3">
    <source>
        <dbReference type="Pfam" id="PF08241"/>
    </source>
</evidence>
<evidence type="ECO:0000313" key="4">
    <source>
        <dbReference type="EMBL" id="RVW64972.1"/>
    </source>
</evidence>
<name>A0A438FYD4_VITVI</name>
<dbReference type="Proteomes" id="UP000288805">
    <property type="component" value="Unassembled WGS sequence"/>
</dbReference>
<dbReference type="Pfam" id="PF08241">
    <property type="entry name" value="Methyltransf_11"/>
    <property type="match status" value="1"/>
</dbReference>
<evidence type="ECO:0000256" key="2">
    <source>
        <dbReference type="ARBA" id="ARBA00022679"/>
    </source>
</evidence>
<dbReference type="EMBL" id="QGNW01000697">
    <property type="protein sequence ID" value="RVW64972.1"/>
    <property type="molecule type" value="Genomic_DNA"/>
</dbReference>
<sequence length="100" mass="11036">MERLVPYLEDAEQDVPNESIETSFVVGDEEFLPIKESSLDLVISCLGLHWTNDLPGAMIQVSFFRVVMVLSIVIDVSKLKSDGPGATLCLLKCSVTQKVH</sequence>
<dbReference type="SUPFAM" id="SSF53335">
    <property type="entry name" value="S-adenosyl-L-methionine-dependent methyltransferases"/>
    <property type="match status" value="1"/>
</dbReference>
<feature type="domain" description="Methyltransferase type 11" evidence="3">
    <location>
        <begin position="8"/>
        <end position="59"/>
    </location>
</feature>
<evidence type="ECO:0000256" key="1">
    <source>
        <dbReference type="ARBA" id="ARBA00022603"/>
    </source>
</evidence>
<dbReference type="GO" id="GO:0008757">
    <property type="term" value="F:S-adenosylmethionine-dependent methyltransferase activity"/>
    <property type="evidence" value="ECO:0007669"/>
    <property type="project" value="InterPro"/>
</dbReference>
<accession>A0A438FYD4</accession>
<keyword evidence="2 4" id="KW-0808">Transferase</keyword>
<comment type="caution">
    <text evidence="4">The sequence shown here is derived from an EMBL/GenBank/DDBJ whole genome shotgun (WGS) entry which is preliminary data.</text>
</comment>
<gene>
    <name evidence="4" type="primary">VvCHDp001328_1</name>
    <name evidence="4" type="ORF">CK203_041880</name>
</gene>
<dbReference type="PANTHER" id="PTHR13090:SF1">
    <property type="entry name" value="ARGININE-HYDROXYLASE NDUFAF5, MITOCHONDRIAL"/>
    <property type="match status" value="1"/>
</dbReference>
<dbReference type="AlphaFoldDB" id="A0A438FYD4"/>
<dbReference type="PANTHER" id="PTHR13090">
    <property type="entry name" value="ARGININE-HYDROXYLASE NDUFAF5, MITOCHONDRIAL"/>
    <property type="match status" value="1"/>
</dbReference>
<dbReference type="InterPro" id="IPR029063">
    <property type="entry name" value="SAM-dependent_MTases_sf"/>
</dbReference>
<dbReference type="InterPro" id="IPR013216">
    <property type="entry name" value="Methyltransf_11"/>
</dbReference>
<proteinExistence type="predicted"/>
<keyword evidence="1 4" id="KW-0489">Methyltransferase</keyword>
<evidence type="ECO:0000313" key="5">
    <source>
        <dbReference type="Proteomes" id="UP000288805"/>
    </source>
</evidence>
<dbReference type="GO" id="GO:0032259">
    <property type="term" value="P:methylation"/>
    <property type="evidence" value="ECO:0007669"/>
    <property type="project" value="UniProtKB-KW"/>
</dbReference>